<dbReference type="GO" id="GO:0015035">
    <property type="term" value="F:protein-disulfide reductase activity"/>
    <property type="evidence" value="ECO:0007669"/>
    <property type="project" value="TreeGrafter"/>
</dbReference>
<comment type="catalytic activity">
    <reaction evidence="1">
        <text>Catalyzes the rearrangement of -S-S- bonds in proteins.</text>
        <dbReference type="EC" id="5.3.4.1"/>
    </reaction>
</comment>
<dbReference type="GO" id="GO:0003756">
    <property type="term" value="F:protein disulfide isomerase activity"/>
    <property type="evidence" value="ECO:0007669"/>
    <property type="project" value="UniProtKB-EC"/>
</dbReference>
<keyword evidence="5" id="KW-0413">Isomerase</keyword>
<dbReference type="Gene3D" id="3.40.30.10">
    <property type="entry name" value="Glutaredoxin"/>
    <property type="match status" value="1"/>
</dbReference>
<name>A0AAD5XYA8_9FUNG</name>
<evidence type="ECO:0000259" key="7">
    <source>
        <dbReference type="Pfam" id="PF24541"/>
    </source>
</evidence>
<reference evidence="8" key="1">
    <citation type="submission" date="2020-05" db="EMBL/GenBank/DDBJ databases">
        <title>Phylogenomic resolution of chytrid fungi.</title>
        <authorList>
            <person name="Stajich J.E."/>
            <person name="Amses K."/>
            <person name="Simmons R."/>
            <person name="Seto K."/>
            <person name="Myers J."/>
            <person name="Bonds A."/>
            <person name="Quandt C.A."/>
            <person name="Barry K."/>
            <person name="Liu P."/>
            <person name="Grigoriev I."/>
            <person name="Longcore J.E."/>
            <person name="James T.Y."/>
        </authorList>
    </citation>
    <scope>NUCLEOTIDE SEQUENCE</scope>
    <source>
        <strain evidence="8">JEL0476</strain>
    </source>
</reference>
<keyword evidence="9" id="KW-1185">Reference proteome</keyword>
<keyword evidence="4" id="KW-1015">Disulfide bond</keyword>
<organism evidence="8 9">
    <name type="scientific">Clydaea vesicula</name>
    <dbReference type="NCBI Taxonomy" id="447962"/>
    <lineage>
        <taxon>Eukaryota</taxon>
        <taxon>Fungi</taxon>
        <taxon>Fungi incertae sedis</taxon>
        <taxon>Chytridiomycota</taxon>
        <taxon>Chytridiomycota incertae sedis</taxon>
        <taxon>Chytridiomycetes</taxon>
        <taxon>Lobulomycetales</taxon>
        <taxon>Lobulomycetaceae</taxon>
        <taxon>Clydaea</taxon>
    </lineage>
</organism>
<evidence type="ECO:0000256" key="4">
    <source>
        <dbReference type="ARBA" id="ARBA00023157"/>
    </source>
</evidence>
<evidence type="ECO:0000313" key="8">
    <source>
        <dbReference type="EMBL" id="KAJ3220476.1"/>
    </source>
</evidence>
<dbReference type="Proteomes" id="UP001211065">
    <property type="component" value="Unassembled WGS sequence"/>
</dbReference>
<dbReference type="InterPro" id="IPR036249">
    <property type="entry name" value="Thioredoxin-like_sf"/>
</dbReference>
<evidence type="ECO:0000256" key="5">
    <source>
        <dbReference type="ARBA" id="ARBA00023235"/>
    </source>
</evidence>
<dbReference type="InterPro" id="IPR057305">
    <property type="entry name" value="Thioredox_PDIA6_C"/>
</dbReference>
<dbReference type="AlphaFoldDB" id="A0AAD5XYA8"/>
<accession>A0AAD5XYA8</accession>
<proteinExistence type="predicted"/>
<gene>
    <name evidence="8" type="ORF">HK099_004267</name>
</gene>
<feature type="domain" description="PDIA6-like C-terminal thioredoxin-like" evidence="7">
    <location>
        <begin position="141"/>
        <end position="264"/>
    </location>
</feature>
<keyword evidence="6" id="KW-0676">Redox-active center</keyword>
<dbReference type="GO" id="GO:0005788">
    <property type="term" value="C:endoplasmic reticulum lumen"/>
    <property type="evidence" value="ECO:0007669"/>
    <property type="project" value="UniProtKB-SubCell"/>
</dbReference>
<evidence type="ECO:0000256" key="6">
    <source>
        <dbReference type="ARBA" id="ARBA00023284"/>
    </source>
</evidence>
<dbReference type="EC" id="5.3.4.1" evidence="3"/>
<evidence type="ECO:0000256" key="2">
    <source>
        <dbReference type="ARBA" id="ARBA00004319"/>
    </source>
</evidence>
<sequence length="287" mass="32947">MVEFAVSKIPSNYIKIIDGQKVTDESFLSENPDLSKVMLFSKNEKTPPLFKALGIEYDQRLLLGEVKPSNKALAKKFNVTKFPSVIVSKHHEEEVNSIERYDGILKYKNLVEFFNTFAKEKKKEKKTDQKVKEEKKKGKETVLEFDPVIPQAKSLEDLKKFCYEQKKTCLISVLAPNEEDTLEETLSVLVETKKKFEKNFFSVYINILETPLFIPLLKNVFDVSDMYPSAVAVNFQRGWYRNFRGGFDAIGLASFLQDISKGKGKNSKIPDLTSFFNPVRSIVKDEL</sequence>
<dbReference type="PANTHER" id="PTHR45815">
    <property type="entry name" value="PROTEIN DISULFIDE-ISOMERASE A6"/>
    <property type="match status" value="1"/>
</dbReference>
<evidence type="ECO:0000313" key="9">
    <source>
        <dbReference type="Proteomes" id="UP001211065"/>
    </source>
</evidence>
<evidence type="ECO:0000256" key="3">
    <source>
        <dbReference type="ARBA" id="ARBA00012723"/>
    </source>
</evidence>
<protein>
    <recommendedName>
        <fullName evidence="3">protein disulfide-isomerase</fullName>
        <ecNumber evidence="3">5.3.4.1</ecNumber>
    </recommendedName>
</protein>
<comment type="subcellular location">
    <subcellularLocation>
        <location evidence="2">Endoplasmic reticulum lumen</location>
    </subcellularLocation>
</comment>
<comment type="caution">
    <text evidence="8">The sequence shown here is derived from an EMBL/GenBank/DDBJ whole genome shotgun (WGS) entry which is preliminary data.</text>
</comment>
<evidence type="ECO:0000256" key="1">
    <source>
        <dbReference type="ARBA" id="ARBA00001182"/>
    </source>
</evidence>
<dbReference type="PANTHER" id="PTHR45815:SF3">
    <property type="entry name" value="PROTEIN DISULFIDE-ISOMERASE A6"/>
    <property type="match status" value="1"/>
</dbReference>
<dbReference type="EMBL" id="JADGJW010000299">
    <property type="protein sequence ID" value="KAJ3220476.1"/>
    <property type="molecule type" value="Genomic_DNA"/>
</dbReference>
<dbReference type="SUPFAM" id="SSF52833">
    <property type="entry name" value="Thioredoxin-like"/>
    <property type="match status" value="1"/>
</dbReference>
<dbReference type="GO" id="GO:0034976">
    <property type="term" value="P:response to endoplasmic reticulum stress"/>
    <property type="evidence" value="ECO:0007669"/>
    <property type="project" value="TreeGrafter"/>
</dbReference>
<dbReference type="Pfam" id="PF24541">
    <property type="entry name" value="Thioredox_PDIA6_C"/>
    <property type="match status" value="1"/>
</dbReference>